<dbReference type="InterPro" id="IPR016035">
    <property type="entry name" value="Acyl_Trfase/lysoPLipase"/>
</dbReference>
<evidence type="ECO:0000256" key="3">
    <source>
        <dbReference type="ARBA" id="ARBA00023098"/>
    </source>
</evidence>
<evidence type="ECO:0000256" key="2">
    <source>
        <dbReference type="ARBA" id="ARBA00022963"/>
    </source>
</evidence>
<name>A0A929B9J8_9PSEU</name>
<keyword evidence="1 4" id="KW-0378">Hydrolase</keyword>
<feature type="compositionally biased region" description="Polar residues" evidence="5">
    <location>
        <begin position="306"/>
        <end position="316"/>
    </location>
</feature>
<gene>
    <name evidence="7" type="ORF">IQ251_15115</name>
</gene>
<feature type="active site" description="Nucleophile" evidence="4">
    <location>
        <position position="38"/>
    </location>
</feature>
<evidence type="ECO:0000256" key="5">
    <source>
        <dbReference type="SAM" id="MobiDB-lite"/>
    </source>
</evidence>
<accession>A0A929B9J8</accession>
<keyword evidence="2 4" id="KW-0442">Lipid degradation</keyword>
<dbReference type="Proteomes" id="UP000598360">
    <property type="component" value="Unassembled WGS sequence"/>
</dbReference>
<feature type="short sequence motif" description="GXSXG" evidence="4">
    <location>
        <begin position="36"/>
        <end position="40"/>
    </location>
</feature>
<feature type="domain" description="PNPLA" evidence="6">
    <location>
        <begin position="5"/>
        <end position="175"/>
    </location>
</feature>
<organism evidence="7 8">
    <name type="scientific">Saccharopolyspora montiporae</name>
    <dbReference type="NCBI Taxonomy" id="2781240"/>
    <lineage>
        <taxon>Bacteria</taxon>
        <taxon>Bacillati</taxon>
        <taxon>Actinomycetota</taxon>
        <taxon>Actinomycetes</taxon>
        <taxon>Pseudonocardiales</taxon>
        <taxon>Pseudonocardiaceae</taxon>
        <taxon>Saccharopolyspora</taxon>
    </lineage>
</organism>
<evidence type="ECO:0000256" key="4">
    <source>
        <dbReference type="PROSITE-ProRule" id="PRU01161"/>
    </source>
</evidence>
<dbReference type="AlphaFoldDB" id="A0A929B9J8"/>
<evidence type="ECO:0000256" key="1">
    <source>
        <dbReference type="ARBA" id="ARBA00022801"/>
    </source>
</evidence>
<comment type="caution">
    <text evidence="4">Lacks conserved residue(s) required for the propagation of feature annotation.</text>
</comment>
<proteinExistence type="predicted"/>
<keyword evidence="3 4" id="KW-0443">Lipid metabolism</keyword>
<reference evidence="7" key="1">
    <citation type="submission" date="2020-10" db="EMBL/GenBank/DDBJ databases">
        <title>Diversity and distribution of actinomycetes associated with coral in the coast of Hainan.</title>
        <authorList>
            <person name="Li F."/>
        </authorList>
    </citation>
    <scope>NUCLEOTIDE SEQUENCE</scope>
    <source>
        <strain evidence="7">HNM0983</strain>
    </source>
</reference>
<dbReference type="InterPro" id="IPR050301">
    <property type="entry name" value="NTE"/>
</dbReference>
<dbReference type="CDD" id="cd07209">
    <property type="entry name" value="Pat_hypo_Ecoli_Z1214_like"/>
    <property type="match status" value="1"/>
</dbReference>
<evidence type="ECO:0000259" key="6">
    <source>
        <dbReference type="PROSITE" id="PS51635"/>
    </source>
</evidence>
<dbReference type="InterPro" id="IPR002641">
    <property type="entry name" value="PNPLA_dom"/>
</dbReference>
<protein>
    <submittedName>
        <fullName evidence="7">Patatin-like phospholipase family protein</fullName>
    </submittedName>
</protein>
<dbReference type="PROSITE" id="PS51635">
    <property type="entry name" value="PNPLA"/>
    <property type="match status" value="1"/>
</dbReference>
<dbReference type="GO" id="GO:0016787">
    <property type="term" value="F:hydrolase activity"/>
    <property type="evidence" value="ECO:0007669"/>
    <property type="project" value="UniProtKB-UniRule"/>
</dbReference>
<feature type="region of interest" description="Disordered" evidence="5">
    <location>
        <begin position="293"/>
        <end position="316"/>
    </location>
</feature>
<comment type="caution">
    <text evidence="7">The sequence shown here is derived from an EMBL/GenBank/DDBJ whole genome shotgun (WGS) entry which is preliminary data.</text>
</comment>
<dbReference type="EMBL" id="JADEYC010000025">
    <property type="protein sequence ID" value="MBE9375782.1"/>
    <property type="molecule type" value="Genomic_DNA"/>
</dbReference>
<dbReference type="SUPFAM" id="SSF52151">
    <property type="entry name" value="FabD/lysophospholipase-like"/>
    <property type="match status" value="1"/>
</dbReference>
<dbReference type="Gene3D" id="3.40.1090.10">
    <property type="entry name" value="Cytosolic phospholipase A2 catalytic domain"/>
    <property type="match status" value="2"/>
</dbReference>
<evidence type="ECO:0000313" key="8">
    <source>
        <dbReference type="Proteomes" id="UP000598360"/>
    </source>
</evidence>
<feature type="short sequence motif" description="DGA/G" evidence="4">
    <location>
        <begin position="162"/>
        <end position="164"/>
    </location>
</feature>
<dbReference type="PANTHER" id="PTHR14226:SF57">
    <property type="entry name" value="BLR7027 PROTEIN"/>
    <property type="match status" value="1"/>
</dbReference>
<keyword evidence="8" id="KW-1185">Reference proteome</keyword>
<dbReference type="Pfam" id="PF01734">
    <property type="entry name" value="Patatin"/>
    <property type="match status" value="1"/>
</dbReference>
<dbReference type="RefSeq" id="WP_193929231.1">
    <property type="nucleotide sequence ID" value="NZ_JADEYC010000025.1"/>
</dbReference>
<dbReference type="GO" id="GO:0016042">
    <property type="term" value="P:lipid catabolic process"/>
    <property type="evidence" value="ECO:0007669"/>
    <property type="project" value="UniProtKB-UniRule"/>
</dbReference>
<sequence>MRTAWVLPGGSTFGAIQSGLVTALIDGGVEPDLLVGTSVGSLNAAWLAGDPSTTGAARLRELWTRLRRTDVFPIQPLRILAGKMGLSNHVMTSHGLADWLNRTLPYRRLEHAAVPLTVTATDVDNGDPVYFERGPALPALVASCSIPGMFPPVQVAGRWLVDGGPAAFMPVSRAVERGADRVFVLPCGGTEPFVVNRRKTRGIGAIATWPPPKSPPRSVGGVNGAALGAAMVSAARLDLQLNAARCDLYVLPAPSVVGLSPYSFEHVGELMDASFEIASRWLPEARPVPRGPVDIGGNPSGGNHFGVSTTAQEHRG</sequence>
<feature type="active site" description="Proton acceptor" evidence="4">
    <location>
        <position position="162"/>
    </location>
</feature>
<evidence type="ECO:0000313" key="7">
    <source>
        <dbReference type="EMBL" id="MBE9375782.1"/>
    </source>
</evidence>
<dbReference type="PANTHER" id="PTHR14226">
    <property type="entry name" value="NEUROPATHY TARGET ESTERASE/SWISS CHEESE D.MELANOGASTER"/>
    <property type="match status" value="1"/>
</dbReference>